<feature type="non-terminal residue" evidence="1">
    <location>
        <position position="1"/>
    </location>
</feature>
<protein>
    <submittedName>
        <fullName evidence="1">Uncharacterized protein</fullName>
    </submittedName>
</protein>
<dbReference type="AlphaFoldDB" id="A0AAD8EQR9"/>
<reference evidence="1" key="2">
    <citation type="submission" date="2023-05" db="EMBL/GenBank/DDBJ databases">
        <authorList>
            <person name="Fouks B."/>
        </authorList>
    </citation>
    <scope>NUCLEOTIDE SEQUENCE</scope>
    <source>
        <strain evidence="1">Stay&amp;Tobe</strain>
        <tissue evidence="1">Testes</tissue>
    </source>
</reference>
<feature type="non-terminal residue" evidence="1">
    <location>
        <position position="52"/>
    </location>
</feature>
<gene>
    <name evidence="1" type="ORF">L9F63_010664</name>
</gene>
<dbReference type="EMBL" id="JASPKZ010001200">
    <property type="protein sequence ID" value="KAJ9598649.1"/>
    <property type="molecule type" value="Genomic_DNA"/>
</dbReference>
<keyword evidence="2" id="KW-1185">Reference proteome</keyword>
<accession>A0AAD8EQR9</accession>
<evidence type="ECO:0000313" key="2">
    <source>
        <dbReference type="Proteomes" id="UP001233999"/>
    </source>
</evidence>
<reference evidence="1" key="1">
    <citation type="journal article" date="2023" name="IScience">
        <title>Live-bearing cockroach genome reveals convergent evolutionary mechanisms linked to viviparity in insects and beyond.</title>
        <authorList>
            <person name="Fouks B."/>
            <person name="Harrison M.C."/>
            <person name="Mikhailova A.A."/>
            <person name="Marchal E."/>
            <person name="English S."/>
            <person name="Carruthers M."/>
            <person name="Jennings E.C."/>
            <person name="Chiamaka E.L."/>
            <person name="Frigard R.A."/>
            <person name="Pippel M."/>
            <person name="Attardo G.M."/>
            <person name="Benoit J.B."/>
            <person name="Bornberg-Bauer E."/>
            <person name="Tobe S.S."/>
        </authorList>
    </citation>
    <scope>NUCLEOTIDE SEQUENCE</scope>
    <source>
        <strain evidence="1">Stay&amp;Tobe</strain>
    </source>
</reference>
<proteinExistence type="predicted"/>
<organism evidence="1 2">
    <name type="scientific">Diploptera punctata</name>
    <name type="common">Pacific beetle cockroach</name>
    <dbReference type="NCBI Taxonomy" id="6984"/>
    <lineage>
        <taxon>Eukaryota</taxon>
        <taxon>Metazoa</taxon>
        <taxon>Ecdysozoa</taxon>
        <taxon>Arthropoda</taxon>
        <taxon>Hexapoda</taxon>
        <taxon>Insecta</taxon>
        <taxon>Pterygota</taxon>
        <taxon>Neoptera</taxon>
        <taxon>Polyneoptera</taxon>
        <taxon>Dictyoptera</taxon>
        <taxon>Blattodea</taxon>
        <taxon>Blaberoidea</taxon>
        <taxon>Blaberidae</taxon>
        <taxon>Diplopterinae</taxon>
        <taxon>Diploptera</taxon>
    </lineage>
</organism>
<sequence length="52" mass="6248">TLEYVFWNVLNSLYDALTKITKVFDWENLGHEVRISAETVQHRIGEFHSFRH</sequence>
<dbReference type="Proteomes" id="UP001233999">
    <property type="component" value="Unassembled WGS sequence"/>
</dbReference>
<name>A0AAD8EQR9_DIPPU</name>
<evidence type="ECO:0000313" key="1">
    <source>
        <dbReference type="EMBL" id="KAJ9598649.1"/>
    </source>
</evidence>
<comment type="caution">
    <text evidence="1">The sequence shown here is derived from an EMBL/GenBank/DDBJ whole genome shotgun (WGS) entry which is preliminary data.</text>
</comment>